<accession>A0A0G0LSZ5</accession>
<dbReference type="InterPro" id="IPR034079">
    <property type="entry name" value="R3H_KhpB"/>
</dbReference>
<dbReference type="Proteomes" id="UP000034706">
    <property type="component" value="Unassembled WGS sequence"/>
</dbReference>
<gene>
    <name evidence="2" type="ORF">UT16_C0026G0002</name>
</gene>
<comment type="caution">
    <text evidence="2">The sequence shown here is derived from an EMBL/GenBank/DDBJ whole genome shotgun (WGS) entry which is preliminary data.</text>
</comment>
<dbReference type="AlphaFoldDB" id="A0A0G0LSZ5"/>
<protein>
    <submittedName>
        <fullName evidence="2">Single-stranded nucleic acid binding R3H domain protein</fullName>
    </submittedName>
</protein>
<evidence type="ECO:0000313" key="2">
    <source>
        <dbReference type="EMBL" id="KKQ91085.1"/>
    </source>
</evidence>
<dbReference type="PROSITE" id="PS51061">
    <property type="entry name" value="R3H"/>
    <property type="match status" value="1"/>
</dbReference>
<dbReference type="SUPFAM" id="SSF82708">
    <property type="entry name" value="R3H domain"/>
    <property type="match status" value="1"/>
</dbReference>
<dbReference type="InterPro" id="IPR036867">
    <property type="entry name" value="R3H_dom_sf"/>
</dbReference>
<dbReference type="SMART" id="SM00393">
    <property type="entry name" value="R3H"/>
    <property type="match status" value="1"/>
</dbReference>
<dbReference type="InterPro" id="IPR039247">
    <property type="entry name" value="KhpB"/>
</dbReference>
<feature type="domain" description="R3H" evidence="1">
    <location>
        <begin position="86"/>
        <end position="152"/>
    </location>
</feature>
<sequence>MGKLDEVKNIVNEFWRHAGIIDFEIKTLEAAADGSLNIGIFIHDASLYIGEEGRNIRDFEMILRLVIKKQIGDISTIHLDINNYRELKNETLRELAKKAARRARFYKQPVALEAMTAYERRIIHTELAVHPDIKTESTGSGSNRRVVVKYIS</sequence>
<dbReference type="Pfam" id="PF01424">
    <property type="entry name" value="R3H"/>
    <property type="match status" value="1"/>
</dbReference>
<proteinExistence type="predicted"/>
<name>A0A0G0LSZ5_9BACT</name>
<dbReference type="PANTHER" id="PTHR35800">
    <property type="entry name" value="PROTEIN JAG"/>
    <property type="match status" value="1"/>
</dbReference>
<dbReference type="GO" id="GO:0003723">
    <property type="term" value="F:RNA binding"/>
    <property type="evidence" value="ECO:0007669"/>
    <property type="project" value="InterPro"/>
</dbReference>
<evidence type="ECO:0000313" key="3">
    <source>
        <dbReference type="Proteomes" id="UP000034706"/>
    </source>
</evidence>
<dbReference type="Gene3D" id="3.30.1370.50">
    <property type="entry name" value="R3H-like domain"/>
    <property type="match status" value="1"/>
</dbReference>
<organism evidence="2 3">
    <name type="scientific">Candidatus Azambacteria bacterium GW2011_GWA2_39_10</name>
    <dbReference type="NCBI Taxonomy" id="1618611"/>
    <lineage>
        <taxon>Bacteria</taxon>
        <taxon>Candidatus Azamiibacteriota</taxon>
    </lineage>
</organism>
<dbReference type="PANTHER" id="PTHR35800:SF1">
    <property type="entry name" value="RNA-BINDING PROTEIN KHPB"/>
    <property type="match status" value="1"/>
</dbReference>
<dbReference type="EMBL" id="LBVT01000026">
    <property type="protein sequence ID" value="KKQ91085.1"/>
    <property type="molecule type" value="Genomic_DNA"/>
</dbReference>
<dbReference type="InterPro" id="IPR001374">
    <property type="entry name" value="R3H_dom"/>
</dbReference>
<dbReference type="CDD" id="cd02644">
    <property type="entry name" value="R3H_jag"/>
    <property type="match status" value="1"/>
</dbReference>
<evidence type="ECO:0000259" key="1">
    <source>
        <dbReference type="PROSITE" id="PS51061"/>
    </source>
</evidence>
<dbReference type="Gene3D" id="3.30.300.20">
    <property type="match status" value="1"/>
</dbReference>
<reference evidence="2 3" key="1">
    <citation type="journal article" date="2015" name="Nature">
        <title>rRNA introns, odd ribosomes, and small enigmatic genomes across a large radiation of phyla.</title>
        <authorList>
            <person name="Brown C.T."/>
            <person name="Hug L.A."/>
            <person name="Thomas B.C."/>
            <person name="Sharon I."/>
            <person name="Castelle C.J."/>
            <person name="Singh A."/>
            <person name="Wilkins M.J."/>
            <person name="Williams K.H."/>
            <person name="Banfield J.F."/>
        </authorList>
    </citation>
    <scope>NUCLEOTIDE SEQUENCE [LARGE SCALE GENOMIC DNA]</scope>
</reference>
<dbReference type="InterPro" id="IPR015946">
    <property type="entry name" value="KH_dom-like_a/b"/>
</dbReference>